<gene>
    <name evidence="9" type="primary">GSO1_66</name>
    <name evidence="9" type="ORF">CK203_031932</name>
</gene>
<dbReference type="InterPro" id="IPR001611">
    <property type="entry name" value="Leu-rich_rpt"/>
</dbReference>
<evidence type="ECO:0000256" key="1">
    <source>
        <dbReference type="ARBA" id="ARBA00004167"/>
    </source>
</evidence>
<organism evidence="9 10">
    <name type="scientific">Vitis vinifera</name>
    <name type="common">Grape</name>
    <dbReference type="NCBI Taxonomy" id="29760"/>
    <lineage>
        <taxon>Eukaryota</taxon>
        <taxon>Viridiplantae</taxon>
        <taxon>Streptophyta</taxon>
        <taxon>Embryophyta</taxon>
        <taxon>Tracheophyta</taxon>
        <taxon>Spermatophyta</taxon>
        <taxon>Magnoliopsida</taxon>
        <taxon>eudicotyledons</taxon>
        <taxon>Gunneridae</taxon>
        <taxon>Pentapetalae</taxon>
        <taxon>rosids</taxon>
        <taxon>Vitales</taxon>
        <taxon>Vitaceae</taxon>
        <taxon>Viteae</taxon>
        <taxon>Vitis</taxon>
    </lineage>
</organism>
<evidence type="ECO:0000313" key="9">
    <source>
        <dbReference type="EMBL" id="RVW98123.1"/>
    </source>
</evidence>
<comment type="subcellular location">
    <subcellularLocation>
        <location evidence="1">Membrane</location>
        <topology evidence="1">Single-pass membrane protein</topology>
    </subcellularLocation>
</comment>
<evidence type="ECO:0000313" key="10">
    <source>
        <dbReference type="Proteomes" id="UP000288805"/>
    </source>
</evidence>
<dbReference type="SUPFAM" id="SSF52058">
    <property type="entry name" value="L domain-like"/>
    <property type="match status" value="2"/>
</dbReference>
<keyword evidence="3" id="KW-0812">Transmembrane</keyword>
<comment type="caution">
    <text evidence="9">The sequence shown here is derived from an EMBL/GenBank/DDBJ whole genome shotgun (WGS) entry which is preliminary data.</text>
</comment>
<dbReference type="Pfam" id="PF13855">
    <property type="entry name" value="LRR_8"/>
    <property type="match status" value="2"/>
</dbReference>
<evidence type="ECO:0000256" key="6">
    <source>
        <dbReference type="ARBA" id="ARBA00023136"/>
    </source>
</evidence>
<dbReference type="InterPro" id="IPR003591">
    <property type="entry name" value="Leu-rich_rpt_typical-subtyp"/>
</dbReference>
<proteinExistence type="predicted"/>
<reference evidence="9 10" key="1">
    <citation type="journal article" date="2018" name="PLoS Genet.">
        <title>Population sequencing reveals clonal diversity and ancestral inbreeding in the grapevine cultivar Chardonnay.</title>
        <authorList>
            <person name="Roach M.J."/>
            <person name="Johnson D.L."/>
            <person name="Bohlmann J."/>
            <person name="van Vuuren H.J."/>
            <person name="Jones S.J."/>
            <person name="Pretorius I.S."/>
            <person name="Schmidt S.A."/>
            <person name="Borneman A.R."/>
        </authorList>
    </citation>
    <scope>NUCLEOTIDE SEQUENCE [LARGE SCALE GENOMIC DNA]</scope>
    <source>
        <strain evidence="10">cv. Chardonnay</strain>
        <tissue evidence="9">Leaf</tissue>
    </source>
</reference>
<accession>A0A438IN52</accession>
<evidence type="ECO:0000256" key="4">
    <source>
        <dbReference type="ARBA" id="ARBA00022737"/>
    </source>
</evidence>
<dbReference type="PANTHER" id="PTHR48004">
    <property type="entry name" value="OS01G0149700 PROTEIN"/>
    <property type="match status" value="1"/>
</dbReference>
<feature type="domain" description="Disease resistance R13L4/SHOC-2-like LRR" evidence="8">
    <location>
        <begin position="238"/>
        <end position="372"/>
    </location>
</feature>
<sequence>MASRSFQYFLVSFLVVLVLSAKPGLGTTVRKLLGVQRGRNKLSFTSNMALSMIIAFSLLGEMNKTKEIVADGEESTVASDQVTSSSFIFLPRQLNLMVWIPMPPLLASLTKMQHLNLSHANFTGSLPSQLGNLSNLLSLDLSLNDDLHSGNLECLSHLSSLRLLDLSILPPLTTPSLSHVNSSAPLAFLDLSDNYDLASSVYPWVFNFSTTLVHLSISQGNLNCLIPGAYGNMISLAYLDLRACALKGEIPESFGNMSSLTYLDLSENQLQGAIPKAFGNMRSLKYLDLSKNQLQGSIPNTVGNLASLERLYLLVNRLRGSIPEVVGNMTSLTELHLSSNRLHGSIPEALGNMSSLKYLDLSSNQLQGSIPDTVGTCLLLNDSILGSISDEFGNMTSLTELHLSQNQLQGSIPNTVGNMISLEVLYLPDNQLQGSIPDTIGSMVSLQVLSLHWNQLQGSIPDRVGSMVSLQVLSLHGNQLQGSIPDTVGNLTFLEELYLDENKLEGEIPKSLGNLCSLQVLDLHSNNLSGQLPQDFLACANDTLERLFLFDNQLRGSVPHVTGFSSLQVLSLGLNQLNGTLPKSIGHLATLSELDIRSNSLQGAISEAHLFNLSELFLLDLSSSSLTFNISLEWVPPFQLSYLLLASSKLGPRFLCWLRTQKYLMEIDISNSEISDAIPDWFWNLTSIANTFNISNNQITGTLPNLSSNFDYPLYIDMSSNFLESSIPRLPSSLSLLDLSNNKFSGSISTLCAVSSPYLASPS</sequence>
<keyword evidence="6" id="KW-0472">Membrane</keyword>
<dbReference type="EMBL" id="QGNW01000095">
    <property type="protein sequence ID" value="RVW98123.1"/>
    <property type="molecule type" value="Genomic_DNA"/>
</dbReference>
<name>A0A438IN52_VITVI</name>
<dbReference type="Proteomes" id="UP000288805">
    <property type="component" value="Unassembled WGS sequence"/>
</dbReference>
<dbReference type="InterPro" id="IPR052941">
    <property type="entry name" value="StomDev_PlantInt_Reg"/>
</dbReference>
<keyword evidence="2" id="KW-0433">Leucine-rich repeat</keyword>
<evidence type="ECO:0000256" key="5">
    <source>
        <dbReference type="ARBA" id="ARBA00022989"/>
    </source>
</evidence>
<dbReference type="FunFam" id="3.80.10.10:FF:000095">
    <property type="entry name" value="LRR receptor-like serine/threonine-protein kinase GSO1"/>
    <property type="match status" value="2"/>
</dbReference>
<feature type="chain" id="PRO_5019214747" evidence="7">
    <location>
        <begin position="21"/>
        <end position="763"/>
    </location>
</feature>
<dbReference type="GO" id="GO:0016020">
    <property type="term" value="C:membrane"/>
    <property type="evidence" value="ECO:0007669"/>
    <property type="project" value="UniProtKB-SubCell"/>
</dbReference>
<dbReference type="Pfam" id="PF23598">
    <property type="entry name" value="LRR_14"/>
    <property type="match status" value="1"/>
</dbReference>
<feature type="signal peptide" evidence="7">
    <location>
        <begin position="1"/>
        <end position="20"/>
    </location>
</feature>
<dbReference type="PANTHER" id="PTHR48004:SF58">
    <property type="entry name" value="OS01G0162200 PROTEIN"/>
    <property type="match status" value="1"/>
</dbReference>
<dbReference type="InterPro" id="IPR032675">
    <property type="entry name" value="LRR_dom_sf"/>
</dbReference>
<evidence type="ECO:0000256" key="2">
    <source>
        <dbReference type="ARBA" id="ARBA00022614"/>
    </source>
</evidence>
<evidence type="ECO:0000256" key="7">
    <source>
        <dbReference type="SAM" id="SignalP"/>
    </source>
</evidence>
<keyword evidence="9" id="KW-0808">Transferase</keyword>
<dbReference type="AlphaFoldDB" id="A0A438IN52"/>
<dbReference type="SMART" id="SM00369">
    <property type="entry name" value="LRR_TYP"/>
    <property type="match status" value="10"/>
</dbReference>
<keyword evidence="4" id="KW-0677">Repeat</keyword>
<dbReference type="SUPFAM" id="SSF52047">
    <property type="entry name" value="RNI-like"/>
    <property type="match status" value="1"/>
</dbReference>
<keyword evidence="9" id="KW-0675">Receptor</keyword>
<dbReference type="PRINTS" id="PR00019">
    <property type="entry name" value="LEURICHRPT"/>
</dbReference>
<dbReference type="InterPro" id="IPR055414">
    <property type="entry name" value="LRR_R13L4/SHOC2-like"/>
</dbReference>
<keyword evidence="5" id="KW-1133">Transmembrane helix</keyword>
<dbReference type="Pfam" id="PF00560">
    <property type="entry name" value="LRR_1"/>
    <property type="match status" value="3"/>
</dbReference>
<evidence type="ECO:0000256" key="3">
    <source>
        <dbReference type="ARBA" id="ARBA00022692"/>
    </source>
</evidence>
<protein>
    <submittedName>
        <fullName evidence="9">LRR receptor-like serine/threonine-protein kinase GSO1</fullName>
    </submittedName>
</protein>
<evidence type="ECO:0000259" key="8">
    <source>
        <dbReference type="Pfam" id="PF23598"/>
    </source>
</evidence>
<dbReference type="GO" id="GO:0016301">
    <property type="term" value="F:kinase activity"/>
    <property type="evidence" value="ECO:0007669"/>
    <property type="project" value="UniProtKB-KW"/>
</dbReference>
<dbReference type="Gene3D" id="3.80.10.10">
    <property type="entry name" value="Ribonuclease Inhibitor"/>
    <property type="match status" value="6"/>
</dbReference>
<keyword evidence="9" id="KW-0418">Kinase</keyword>
<keyword evidence="7" id="KW-0732">Signal</keyword>